<evidence type="ECO:0000259" key="8">
    <source>
        <dbReference type="PROSITE" id="PS50203"/>
    </source>
</evidence>
<dbReference type="Proteomes" id="UP000769528">
    <property type="component" value="Unassembled WGS sequence"/>
</dbReference>
<dbReference type="EMBL" id="JAEUBF010001392">
    <property type="protein sequence ID" value="KAH3667025.1"/>
    <property type="molecule type" value="Genomic_DNA"/>
</dbReference>
<dbReference type="PROSITE" id="PS50203">
    <property type="entry name" value="CALPAIN_CAT"/>
    <property type="match status" value="1"/>
</dbReference>
<dbReference type="PANTHER" id="PTHR46143">
    <property type="entry name" value="CALPAIN-7"/>
    <property type="match status" value="1"/>
</dbReference>
<evidence type="ECO:0000256" key="4">
    <source>
        <dbReference type="ARBA" id="ARBA00022807"/>
    </source>
</evidence>
<evidence type="ECO:0000313" key="10">
    <source>
        <dbReference type="Proteomes" id="UP000769528"/>
    </source>
</evidence>
<reference evidence="9" key="1">
    <citation type="journal article" date="2021" name="Open Biol.">
        <title>Shared evolutionary footprints suggest mitochondrial oxidative damage underlies multiple complex I losses in fungi.</title>
        <authorList>
            <person name="Schikora-Tamarit M.A."/>
            <person name="Marcet-Houben M."/>
            <person name="Nosek J."/>
            <person name="Gabaldon T."/>
        </authorList>
    </citation>
    <scope>NUCLEOTIDE SEQUENCE</scope>
    <source>
        <strain evidence="9">CBS6341</strain>
    </source>
</reference>
<dbReference type="InterPro" id="IPR036213">
    <property type="entry name" value="Calpain_III_sf"/>
</dbReference>
<keyword evidence="3 7" id="KW-0378">Hydrolase</keyword>
<dbReference type="PANTHER" id="PTHR46143:SF1">
    <property type="entry name" value="CALPAIN-7"/>
    <property type="match status" value="1"/>
</dbReference>
<keyword evidence="4 7" id="KW-0788">Thiol protease</keyword>
<evidence type="ECO:0000256" key="6">
    <source>
        <dbReference type="PIRSR" id="PIRSR622684-1"/>
    </source>
</evidence>
<dbReference type="Gene3D" id="2.60.120.380">
    <property type="match status" value="1"/>
</dbReference>
<evidence type="ECO:0000313" key="9">
    <source>
        <dbReference type="EMBL" id="KAH3667025.1"/>
    </source>
</evidence>
<protein>
    <recommendedName>
        <fullName evidence="5">Cysteine protease RIM13</fullName>
    </recommendedName>
</protein>
<sequence>MNSLYNVIKELEQAKLNWAIGNIVEAKKNAIKCVTLLNDLLKDKNAKINATSVKNVSQEIINTHSLIKSGGLPSIQTRIEWLGSALRGEIYPPVQLNPRLYYDVIHEQFPSDLVLSEKQTLLLEKWESISMKECCWTIEGLAHIYQDYLQDCSFVTALTSLSKNNSLLLLNMVSPLAHSTRYCIVLYFNGTQRLVEVNDKLPLLRNRSLFVKSRTNENLYWPALIEKAYLKVLGYGYNPKGSNASIDTFRVSGWIPQFIISSQRYNMDELWGLIYESYMKNRLVIALGTGDDTLEFYPNHDYSVVDIKEDTKTLVLKNPWKSDISFIDFNDIFDKFETLYLNWNPLGLIHKSLNFISNKKNELELFNKPQFKVQNNGNETQEIIILIEKHLGFNESSINVAVYSSSGETVFTKSQELNSEYIRLDNTGFHFSKFFLLENSSATIVVFNSSTQLQNFTIHSYSKSDISLGKCKLKYSNLDKIQGQWDIDTCGGNWSLQSYTKNPQYSIYVPSSDKESIMVTFALFSSNNLVNLQLFYKDSIPFSSNNPPLIHEKYQTDYLIKEIELRTNTHYKLVASLYEPNILGNFKIVVNSEVKLDISKIFNTLGLFITPFTFNWENKNRFKLRFQLVSRAQTRISIHMWSSSSISTYKPKIRASLFYQETEEAVQINSEFSDSIYGIWLQDIIIRPGYTVILLIERFEIGSDDITGEIGSDTKIKLIL</sequence>
<dbReference type="InterPro" id="IPR051297">
    <property type="entry name" value="PalB/RIM13"/>
</dbReference>
<gene>
    <name evidence="9" type="ORF">WICMUC_005372</name>
</gene>
<dbReference type="GO" id="GO:0004198">
    <property type="term" value="F:calcium-dependent cysteine-type endopeptidase activity"/>
    <property type="evidence" value="ECO:0007669"/>
    <property type="project" value="InterPro"/>
</dbReference>
<evidence type="ECO:0000256" key="5">
    <source>
        <dbReference type="ARBA" id="ARBA00042255"/>
    </source>
</evidence>
<accession>A0A9P8T6E9</accession>
<dbReference type="Pfam" id="PF00648">
    <property type="entry name" value="Peptidase_C2"/>
    <property type="match status" value="1"/>
</dbReference>
<evidence type="ECO:0000256" key="7">
    <source>
        <dbReference type="PROSITE-ProRule" id="PRU00239"/>
    </source>
</evidence>
<feature type="domain" description="Calpain catalytic" evidence="8">
    <location>
        <begin position="144"/>
        <end position="344"/>
    </location>
</feature>
<keyword evidence="2 7" id="KW-0645">Protease</keyword>
<dbReference type="SMART" id="SM00720">
    <property type="entry name" value="calpain_III"/>
    <property type="match status" value="1"/>
</dbReference>
<comment type="caution">
    <text evidence="9">The sequence shown here is derived from an EMBL/GenBank/DDBJ whole genome shotgun (WGS) entry which is preliminary data.</text>
</comment>
<dbReference type="InterPro" id="IPR022683">
    <property type="entry name" value="Calpain_III"/>
</dbReference>
<dbReference type="InterPro" id="IPR038765">
    <property type="entry name" value="Papain-like_cys_pep_sf"/>
</dbReference>
<name>A0A9P8T6E9_9ASCO</name>
<proteinExistence type="inferred from homology"/>
<dbReference type="InterPro" id="IPR001300">
    <property type="entry name" value="Peptidase_C2_calpain_cat"/>
</dbReference>
<keyword evidence="10" id="KW-1185">Reference proteome</keyword>
<dbReference type="PRINTS" id="PR00704">
    <property type="entry name" value="CALPAIN"/>
</dbReference>
<dbReference type="GO" id="GO:0006508">
    <property type="term" value="P:proteolysis"/>
    <property type="evidence" value="ECO:0007669"/>
    <property type="project" value="UniProtKB-KW"/>
</dbReference>
<dbReference type="InterPro" id="IPR022684">
    <property type="entry name" value="Calpain_cysteine_protease"/>
</dbReference>
<evidence type="ECO:0000256" key="2">
    <source>
        <dbReference type="ARBA" id="ARBA00022670"/>
    </source>
</evidence>
<dbReference type="SUPFAM" id="SSF54001">
    <property type="entry name" value="Cysteine proteinases"/>
    <property type="match status" value="1"/>
</dbReference>
<evidence type="ECO:0000256" key="1">
    <source>
        <dbReference type="ARBA" id="ARBA00010193"/>
    </source>
</evidence>
<feature type="active site" evidence="7">
    <location>
        <position position="318"/>
    </location>
</feature>
<evidence type="ECO:0000256" key="3">
    <source>
        <dbReference type="ARBA" id="ARBA00022801"/>
    </source>
</evidence>
<comment type="similarity">
    <text evidence="1">Belongs to the peptidase C2 family. PalB/RIM13 subfamily.</text>
</comment>
<feature type="active site" evidence="6 7">
    <location>
        <position position="152"/>
    </location>
</feature>
<dbReference type="SUPFAM" id="SSF49758">
    <property type="entry name" value="Calpain large subunit, middle domain (domain III)"/>
    <property type="match status" value="1"/>
</dbReference>
<organism evidence="9 10">
    <name type="scientific">Wickerhamomyces mucosus</name>
    <dbReference type="NCBI Taxonomy" id="1378264"/>
    <lineage>
        <taxon>Eukaryota</taxon>
        <taxon>Fungi</taxon>
        <taxon>Dikarya</taxon>
        <taxon>Ascomycota</taxon>
        <taxon>Saccharomycotina</taxon>
        <taxon>Saccharomycetes</taxon>
        <taxon>Phaffomycetales</taxon>
        <taxon>Wickerhamomycetaceae</taxon>
        <taxon>Wickerhamomyces</taxon>
    </lineage>
</organism>
<dbReference type="SMART" id="SM00230">
    <property type="entry name" value="CysPc"/>
    <property type="match status" value="1"/>
</dbReference>
<reference evidence="9" key="2">
    <citation type="submission" date="2021-01" db="EMBL/GenBank/DDBJ databases">
        <authorList>
            <person name="Schikora-Tamarit M.A."/>
        </authorList>
    </citation>
    <scope>NUCLEOTIDE SEQUENCE</scope>
    <source>
        <strain evidence="9">CBS6341</strain>
    </source>
</reference>
<dbReference type="OrthoDB" id="167576at2759"/>
<dbReference type="AlphaFoldDB" id="A0A9P8T6E9"/>
<feature type="active site" evidence="7">
    <location>
        <position position="300"/>
    </location>
</feature>